<sequence length="154" mass="17508">MKKLLRKRAREYHTDEDYVDKEFPEDPSSDDEKDEDSGVGDYGSSGSKILMRNLPDDPLGPILSAHKKLVAEKLAEEDSEQKRKGATKKHKHFSDEKGHTKPDNFLDAKEKFLISVATKEVVKLFNAVRHRVHKVALILLVPKMQKVMNGESIL</sequence>
<dbReference type="Pfam" id="PF07890">
    <property type="entry name" value="Rrp15p"/>
    <property type="match status" value="1"/>
</dbReference>
<name>A0A8J5GZK9_ZINOF</name>
<dbReference type="InterPro" id="IPR012459">
    <property type="entry name" value="Rrp15"/>
</dbReference>
<dbReference type="GO" id="GO:0030687">
    <property type="term" value="C:preribosome, large subunit precursor"/>
    <property type="evidence" value="ECO:0007669"/>
    <property type="project" value="TreeGrafter"/>
</dbReference>
<keyword evidence="4" id="KW-1185">Reference proteome</keyword>
<feature type="compositionally biased region" description="Basic residues" evidence="2">
    <location>
        <begin position="1"/>
        <end position="10"/>
    </location>
</feature>
<dbReference type="PANTHER" id="PTHR13245:SF14">
    <property type="entry name" value="RRP15-LIKE PROTEIN"/>
    <property type="match status" value="1"/>
</dbReference>
<dbReference type="Proteomes" id="UP000734854">
    <property type="component" value="Unassembled WGS sequence"/>
</dbReference>
<dbReference type="AlphaFoldDB" id="A0A8J5GZK9"/>
<dbReference type="EMBL" id="JACMSC010000007">
    <property type="protein sequence ID" value="KAG6513521.1"/>
    <property type="molecule type" value="Genomic_DNA"/>
</dbReference>
<feature type="compositionally biased region" description="Acidic residues" evidence="2">
    <location>
        <begin position="25"/>
        <end position="38"/>
    </location>
</feature>
<evidence type="ECO:0000256" key="2">
    <source>
        <dbReference type="SAM" id="MobiDB-lite"/>
    </source>
</evidence>
<dbReference type="GO" id="GO:0000470">
    <property type="term" value="P:maturation of LSU-rRNA"/>
    <property type="evidence" value="ECO:0007669"/>
    <property type="project" value="TreeGrafter"/>
</dbReference>
<protein>
    <recommendedName>
        <fullName evidence="5">RRP15-like protein</fullName>
    </recommendedName>
</protein>
<gene>
    <name evidence="3" type="ORF">ZIOFF_023852</name>
</gene>
<comment type="similarity">
    <text evidence="1">Belongs to the RRP15 family.</text>
</comment>
<feature type="region of interest" description="Disordered" evidence="2">
    <location>
        <begin position="1"/>
        <end position="55"/>
    </location>
</feature>
<dbReference type="PANTHER" id="PTHR13245">
    <property type="entry name" value="RRP15-LIKE PROTEIN"/>
    <property type="match status" value="1"/>
</dbReference>
<feature type="region of interest" description="Disordered" evidence="2">
    <location>
        <begin position="73"/>
        <end position="103"/>
    </location>
</feature>
<evidence type="ECO:0000313" key="3">
    <source>
        <dbReference type="EMBL" id="KAG6513521.1"/>
    </source>
</evidence>
<feature type="compositionally biased region" description="Basic and acidic residues" evidence="2">
    <location>
        <begin position="11"/>
        <end position="24"/>
    </location>
</feature>
<evidence type="ECO:0008006" key="5">
    <source>
        <dbReference type="Google" id="ProtNLM"/>
    </source>
</evidence>
<proteinExistence type="inferred from homology"/>
<organism evidence="3 4">
    <name type="scientific">Zingiber officinale</name>
    <name type="common">Ginger</name>
    <name type="synonym">Amomum zingiber</name>
    <dbReference type="NCBI Taxonomy" id="94328"/>
    <lineage>
        <taxon>Eukaryota</taxon>
        <taxon>Viridiplantae</taxon>
        <taxon>Streptophyta</taxon>
        <taxon>Embryophyta</taxon>
        <taxon>Tracheophyta</taxon>
        <taxon>Spermatophyta</taxon>
        <taxon>Magnoliopsida</taxon>
        <taxon>Liliopsida</taxon>
        <taxon>Zingiberales</taxon>
        <taxon>Zingiberaceae</taxon>
        <taxon>Zingiber</taxon>
    </lineage>
</organism>
<reference evidence="3 4" key="1">
    <citation type="submission" date="2020-08" db="EMBL/GenBank/DDBJ databases">
        <title>Plant Genome Project.</title>
        <authorList>
            <person name="Zhang R.-G."/>
        </authorList>
    </citation>
    <scope>NUCLEOTIDE SEQUENCE [LARGE SCALE GENOMIC DNA]</scope>
    <source>
        <tissue evidence="3">Rhizome</tissue>
    </source>
</reference>
<comment type="caution">
    <text evidence="3">The sequence shown here is derived from an EMBL/GenBank/DDBJ whole genome shotgun (WGS) entry which is preliminary data.</text>
</comment>
<feature type="compositionally biased region" description="Basic and acidic residues" evidence="2">
    <location>
        <begin position="93"/>
        <end position="103"/>
    </location>
</feature>
<accession>A0A8J5GZK9</accession>
<feature type="compositionally biased region" description="Basic and acidic residues" evidence="2">
    <location>
        <begin position="73"/>
        <end position="83"/>
    </location>
</feature>
<dbReference type="GO" id="GO:0000460">
    <property type="term" value="P:maturation of 5.8S rRNA"/>
    <property type="evidence" value="ECO:0007669"/>
    <property type="project" value="TreeGrafter"/>
</dbReference>
<evidence type="ECO:0000313" key="4">
    <source>
        <dbReference type="Proteomes" id="UP000734854"/>
    </source>
</evidence>
<evidence type="ECO:0000256" key="1">
    <source>
        <dbReference type="ARBA" id="ARBA00007462"/>
    </source>
</evidence>